<dbReference type="EMBL" id="MN739140">
    <property type="protein sequence ID" value="QHS90480.1"/>
    <property type="molecule type" value="Genomic_DNA"/>
</dbReference>
<evidence type="ECO:0000313" key="1">
    <source>
        <dbReference type="EMBL" id="QHS90480.1"/>
    </source>
</evidence>
<reference evidence="1" key="1">
    <citation type="journal article" date="2020" name="Nature">
        <title>Giant virus diversity and host interactions through global metagenomics.</title>
        <authorList>
            <person name="Schulz F."/>
            <person name="Roux S."/>
            <person name="Paez-Espino D."/>
            <person name="Jungbluth S."/>
            <person name="Walsh D.A."/>
            <person name="Denef V.J."/>
            <person name="McMahon K.D."/>
            <person name="Konstantinidis K.T."/>
            <person name="Eloe-Fadrosh E.A."/>
            <person name="Kyrpides N.C."/>
            <person name="Woyke T."/>
        </authorList>
    </citation>
    <scope>NUCLEOTIDE SEQUENCE</scope>
    <source>
        <strain evidence="1">GVMAG-M-3300010354-11</strain>
    </source>
</reference>
<dbReference type="AlphaFoldDB" id="A0A6C0BEJ3"/>
<proteinExistence type="predicted"/>
<protein>
    <submittedName>
        <fullName evidence="1">Uncharacterized protein</fullName>
    </submittedName>
</protein>
<accession>A0A6C0BEJ3</accession>
<name>A0A6C0BEJ3_9ZZZZ</name>
<organism evidence="1">
    <name type="scientific">viral metagenome</name>
    <dbReference type="NCBI Taxonomy" id="1070528"/>
    <lineage>
        <taxon>unclassified sequences</taxon>
        <taxon>metagenomes</taxon>
        <taxon>organismal metagenomes</taxon>
    </lineage>
</organism>
<sequence length="172" mass="20224">MKLILIVACCVSVCIIIIASVWNTRNTPETFQVGANNLYDLVIIPEVFDNLYISWSMNFKEVPIDCFNTKLKTLKHNVNSMTERDIRNVLSRQIGSSYEIIFINKRESNYEIVVHQPSKMYGFFIILPIINLWTPKALGYIFEDNIRLISGTFKRISDFREWPFNDDIRNYR</sequence>